<dbReference type="KEGG" id="vde:111255252"/>
<dbReference type="GeneID" id="111255252"/>
<dbReference type="GO" id="GO:0005901">
    <property type="term" value="C:caveola"/>
    <property type="evidence" value="ECO:0007669"/>
    <property type="project" value="UniProtKB-SubCell"/>
</dbReference>
<dbReference type="EnsemblMetazoa" id="XM_022817012">
    <property type="protein sequence ID" value="XP_022672747"/>
    <property type="gene ID" value="LOC111255252"/>
</dbReference>
<dbReference type="InParanoid" id="A0A7M7KYG3"/>
<dbReference type="OMA" id="ICTHGSP"/>
<keyword evidence="4" id="KW-1003">Cell membrane</keyword>
<name>A0A7M7KYG3_VARDE</name>
<evidence type="ECO:0000256" key="9">
    <source>
        <dbReference type="ARBA" id="ARBA00023170"/>
    </source>
</evidence>
<evidence type="ECO:0000256" key="10">
    <source>
        <dbReference type="ARBA" id="ARBA00023180"/>
    </source>
</evidence>
<keyword evidence="10" id="KW-0325">Glycoprotein</keyword>
<comment type="subcellular location">
    <subcellularLocation>
        <location evidence="2">Cell membrane</location>
        <topology evidence="2">Multi-pass membrane protein</topology>
    </subcellularLocation>
    <subcellularLocation>
        <location evidence="1">Membrane</location>
        <location evidence="1">Caveola</location>
        <topology evidence="1">Multi-pass membrane protein</topology>
    </subcellularLocation>
</comment>
<dbReference type="PANTHER" id="PTHR11923">
    <property type="entry name" value="SCAVENGER RECEPTOR CLASS B TYPE-1 SR-B1"/>
    <property type="match status" value="1"/>
</dbReference>
<evidence type="ECO:0000256" key="11">
    <source>
        <dbReference type="ARBA" id="ARBA00040821"/>
    </source>
</evidence>
<evidence type="ECO:0000256" key="8">
    <source>
        <dbReference type="ARBA" id="ARBA00023157"/>
    </source>
</evidence>
<keyword evidence="15" id="KW-1185">Reference proteome</keyword>
<feature type="transmembrane region" description="Helical" evidence="13">
    <location>
        <begin position="493"/>
        <end position="519"/>
    </location>
</feature>
<protein>
    <recommendedName>
        <fullName evidence="11">Scavenger receptor class B member 1</fullName>
    </recommendedName>
    <alternativeName>
        <fullName evidence="12">SR-BI</fullName>
    </alternativeName>
</protein>
<accession>A0A7M7KYG3</accession>
<dbReference type="Pfam" id="PF01130">
    <property type="entry name" value="CD36"/>
    <property type="match status" value="1"/>
</dbReference>
<reference evidence="14" key="1">
    <citation type="submission" date="2021-01" db="UniProtKB">
        <authorList>
            <consortium name="EnsemblMetazoa"/>
        </authorList>
    </citation>
    <scope>IDENTIFICATION</scope>
</reference>
<dbReference type="GO" id="GO:0005044">
    <property type="term" value="F:scavenger receptor activity"/>
    <property type="evidence" value="ECO:0007669"/>
    <property type="project" value="TreeGrafter"/>
</dbReference>
<keyword evidence="6 13" id="KW-1133">Transmembrane helix</keyword>
<evidence type="ECO:0000256" key="3">
    <source>
        <dbReference type="ARBA" id="ARBA00010532"/>
    </source>
</evidence>
<evidence type="ECO:0000256" key="7">
    <source>
        <dbReference type="ARBA" id="ARBA00023136"/>
    </source>
</evidence>
<dbReference type="PRINTS" id="PR01609">
    <property type="entry name" value="CD36FAMILY"/>
</dbReference>
<evidence type="ECO:0000256" key="4">
    <source>
        <dbReference type="ARBA" id="ARBA00022475"/>
    </source>
</evidence>
<evidence type="ECO:0000313" key="14">
    <source>
        <dbReference type="EnsemblMetazoa" id="XP_022672747"/>
    </source>
</evidence>
<keyword evidence="7 13" id="KW-0472">Membrane</keyword>
<dbReference type="InterPro" id="IPR002159">
    <property type="entry name" value="CD36_fam"/>
</dbReference>
<keyword evidence="9" id="KW-0675">Receptor</keyword>
<evidence type="ECO:0000313" key="15">
    <source>
        <dbReference type="Proteomes" id="UP000594260"/>
    </source>
</evidence>
<keyword evidence="5 13" id="KW-0812">Transmembrane</keyword>
<evidence type="ECO:0000256" key="5">
    <source>
        <dbReference type="ARBA" id="ARBA00022692"/>
    </source>
</evidence>
<organism evidence="14 15">
    <name type="scientific">Varroa destructor</name>
    <name type="common">Honeybee mite</name>
    <dbReference type="NCBI Taxonomy" id="109461"/>
    <lineage>
        <taxon>Eukaryota</taxon>
        <taxon>Metazoa</taxon>
        <taxon>Ecdysozoa</taxon>
        <taxon>Arthropoda</taxon>
        <taxon>Chelicerata</taxon>
        <taxon>Arachnida</taxon>
        <taxon>Acari</taxon>
        <taxon>Parasitiformes</taxon>
        <taxon>Mesostigmata</taxon>
        <taxon>Gamasina</taxon>
        <taxon>Dermanyssoidea</taxon>
        <taxon>Varroidae</taxon>
        <taxon>Varroa</taxon>
    </lineage>
</organism>
<evidence type="ECO:0000256" key="2">
    <source>
        <dbReference type="ARBA" id="ARBA00004651"/>
    </source>
</evidence>
<proteinExistence type="inferred from homology"/>
<dbReference type="RefSeq" id="XP_022672747.1">
    <property type="nucleotide sequence ID" value="XM_022817012.1"/>
</dbReference>
<dbReference type="GO" id="GO:0005737">
    <property type="term" value="C:cytoplasm"/>
    <property type="evidence" value="ECO:0007669"/>
    <property type="project" value="TreeGrafter"/>
</dbReference>
<evidence type="ECO:0000256" key="6">
    <source>
        <dbReference type="ARBA" id="ARBA00022989"/>
    </source>
</evidence>
<sequence length="554" mass="63471">MKKSLKNELIGVLCHTEENGLFTMCSGGQRLSEQEVRSDQRYDSAPTGCSPLLRVIISLCIGLLFCILGVVSYTTFAPILEQQVKANLVIDPSNEVFESWQEPPITINVKMYLFNYTNPEKILAGLKPTVDELGPFVYRERRQKVNITFNGNGTVSYRQIVSYDFLPHLSVGNLDDELFTLNVPMIGSAYKNRKALLNEESMMAHTIEELFEKHNQTFLIQRKVRELLFEGYQDPLLRVAKEMGWSSSTRFGYQVNRNNSDDGIYTIYTGEEGMENYGTVDSWDGKKRVLAFRRSCSFINGTTGEMWPPYTLTRQTPLVFFVSPICRSLRLDFLCNETVKGIRALRYHLSQRLFDYSIKENQCFCTKKKGKDPECFPNGLLDLNRCQPDAPIVASLPHHLYAASSVSEAVDGLSPDPELHEFFMDVEPTMGIPLRVSARLQLNVIVDAFKYFKQFQVFKKRVFLPTFWTETTAMINDDIAFKIRLVTEDLANYVTFAALAWVLIGLIVIICTFGYVIAYTRRSVRLIQKIYVDYNSIWDISNPDPSFLKDRLVF</sequence>
<dbReference type="OrthoDB" id="514335at2759"/>
<comment type="similarity">
    <text evidence="3">Belongs to the CD36 family.</text>
</comment>
<evidence type="ECO:0000256" key="1">
    <source>
        <dbReference type="ARBA" id="ARBA00004189"/>
    </source>
</evidence>
<dbReference type="Proteomes" id="UP000594260">
    <property type="component" value="Unplaced"/>
</dbReference>
<keyword evidence="8" id="KW-1015">Disulfide bond</keyword>
<evidence type="ECO:0000256" key="13">
    <source>
        <dbReference type="SAM" id="Phobius"/>
    </source>
</evidence>
<feature type="transmembrane region" description="Helical" evidence="13">
    <location>
        <begin position="51"/>
        <end position="73"/>
    </location>
</feature>
<dbReference type="AlphaFoldDB" id="A0A7M7KYG3"/>
<dbReference type="PANTHER" id="PTHR11923:SF110">
    <property type="entry name" value="SCAVENGER RECEPTOR CLASS B MEMBER 1"/>
    <property type="match status" value="1"/>
</dbReference>
<evidence type="ECO:0000256" key="12">
    <source>
        <dbReference type="ARBA" id="ARBA00042244"/>
    </source>
</evidence>